<dbReference type="Gene3D" id="3.30.1330.40">
    <property type="entry name" value="RutC-like"/>
    <property type="match status" value="1"/>
</dbReference>
<keyword evidence="1" id="KW-0614">Plasmid</keyword>
<evidence type="ECO:0000313" key="1">
    <source>
        <dbReference type="EMBL" id="BAJ83193.1"/>
    </source>
</evidence>
<dbReference type="GO" id="GO:0019239">
    <property type="term" value="F:deaminase activity"/>
    <property type="evidence" value="ECO:0007669"/>
    <property type="project" value="TreeGrafter"/>
</dbReference>
<dbReference type="SUPFAM" id="SSF55298">
    <property type="entry name" value="YjgF-like"/>
    <property type="match status" value="2"/>
</dbReference>
<dbReference type="OrthoDB" id="9803101at2"/>
<accession>F0J7X6</accession>
<dbReference type="HOGENOM" id="CLU_062425_0_0_5"/>
<reference evidence="1 2" key="1">
    <citation type="submission" date="2010-12" db="EMBL/GenBank/DDBJ databases">
        <title>Whole genome sequence of Acidiphilium multivorum AIU301.</title>
        <authorList>
            <person name="Narita-Yamada S."/>
            <person name="Nakamura S."/>
            <person name="Ito N."/>
            <person name="Takarada H."/>
            <person name="Katano Y."/>
            <person name="Nakazawa H."/>
            <person name="Hosoyama A."/>
            <person name="Yamada R."/>
            <person name="Fujita N."/>
        </authorList>
    </citation>
    <scope>NUCLEOTIDE SEQUENCE [LARGE SCALE GENOMIC DNA]</scope>
    <source>
        <strain evidence="2">DSM 11245 / JCM 8867 / AIU301</strain>
        <plasmid evidence="1 2">pACMV3</plasmid>
    </source>
</reference>
<dbReference type="PANTHER" id="PTHR11803:SF39">
    <property type="entry name" value="2-IMINOBUTANOATE_2-IMINOPROPANOATE DEAMINASE"/>
    <property type="match status" value="1"/>
</dbReference>
<dbReference type="EMBL" id="AP012038">
    <property type="protein sequence ID" value="BAJ83193.1"/>
    <property type="molecule type" value="Genomic_DNA"/>
</dbReference>
<dbReference type="Proteomes" id="UP000007100">
    <property type="component" value="Plasmid pACMV3"/>
</dbReference>
<gene>
    <name evidence="1" type="ordered locus">ACMV_P3_00440</name>
</gene>
<sequence length="386" mass="42790">MDCSGRVISKSFGRMTGGSEHYIVIEPPADLDLTEQLACLEQRYDETRQELCLPAGGAVFRRLFVSDAMNQAPLLRHSRFAEDEDNSPVALSIIQQPPLSGTKLSLLAYHVSGALDLSKRRLTPRHVVVEKNGLAYLWTTGLCPGSDERQVPVTQQTRRLFDTLIDELDGLGGTLHNNCVRTWIYVKDIDVFYKDMVTSRSEVFLEQGLSAETHFIASTGIEGACAHRFDIVTMDAYSILGLAPQQVSYLNDFDHLCPTKDYNVTFERGTRIAYADRAHLFISGTASIDRSGQIVHPGNVLRQFDHALDNVEALLRAGSAGLSELMHLIVYLRDPTDHPRIKTALSERLPGVPAIIVQGPVCRPEWLVEVEGIAIADNEDPTLSSF</sequence>
<dbReference type="GO" id="GO:0005829">
    <property type="term" value="C:cytosol"/>
    <property type="evidence" value="ECO:0007669"/>
    <property type="project" value="TreeGrafter"/>
</dbReference>
<dbReference type="CDD" id="cd06153">
    <property type="entry name" value="YjgF_YER057c_UK114_like_5"/>
    <property type="match status" value="1"/>
</dbReference>
<keyword evidence="2" id="KW-1185">Reference proteome</keyword>
<dbReference type="InterPro" id="IPR035959">
    <property type="entry name" value="RutC-like_sf"/>
</dbReference>
<protein>
    <submittedName>
        <fullName evidence="1">Uncharacterized protein</fullName>
    </submittedName>
</protein>
<geneLocation type="plasmid" evidence="1 2">
    <name>pACMV3</name>
</geneLocation>
<dbReference type="PANTHER" id="PTHR11803">
    <property type="entry name" value="2-IMINOBUTANOATE/2-IMINOPROPANOATE DEAMINASE RIDA"/>
    <property type="match status" value="1"/>
</dbReference>
<name>F0J7X6_ACIMA</name>
<evidence type="ECO:0000313" key="2">
    <source>
        <dbReference type="Proteomes" id="UP000007100"/>
    </source>
</evidence>
<dbReference type="Pfam" id="PF01042">
    <property type="entry name" value="Ribonuc_L-PSP"/>
    <property type="match status" value="1"/>
</dbReference>
<dbReference type="InterPro" id="IPR006175">
    <property type="entry name" value="YjgF/YER057c/UK114"/>
</dbReference>
<organism evidence="1 2">
    <name type="scientific">Acidiphilium multivorum (strain DSM 11245 / JCM 8867 / NBRC 100883 / AIU 301)</name>
    <dbReference type="NCBI Taxonomy" id="926570"/>
    <lineage>
        <taxon>Bacteria</taxon>
        <taxon>Pseudomonadati</taxon>
        <taxon>Pseudomonadota</taxon>
        <taxon>Alphaproteobacteria</taxon>
        <taxon>Acetobacterales</taxon>
        <taxon>Acidocellaceae</taxon>
        <taxon>Acidiphilium</taxon>
    </lineage>
</organism>
<dbReference type="KEGG" id="amv:ACMV_P3_00440"/>
<dbReference type="AlphaFoldDB" id="F0J7X6"/>
<proteinExistence type="predicted"/>